<dbReference type="GO" id="GO:0003676">
    <property type="term" value="F:nucleic acid binding"/>
    <property type="evidence" value="ECO:0007669"/>
    <property type="project" value="InterPro"/>
</dbReference>
<evidence type="ECO:0000256" key="2">
    <source>
        <dbReference type="ARBA" id="ARBA00022695"/>
    </source>
</evidence>
<dbReference type="InterPro" id="IPR041373">
    <property type="entry name" value="RT_RNaseH"/>
</dbReference>
<dbReference type="GO" id="GO:0016787">
    <property type="term" value="F:hydrolase activity"/>
    <property type="evidence" value="ECO:0007669"/>
    <property type="project" value="UniProtKB-KW"/>
</dbReference>
<dbReference type="InterPro" id="IPR043502">
    <property type="entry name" value="DNA/RNA_pol_sf"/>
</dbReference>
<evidence type="ECO:0000256" key="3">
    <source>
        <dbReference type="ARBA" id="ARBA00022722"/>
    </source>
</evidence>
<dbReference type="GO" id="GO:0004519">
    <property type="term" value="F:endonuclease activity"/>
    <property type="evidence" value="ECO:0007669"/>
    <property type="project" value="UniProtKB-KW"/>
</dbReference>
<dbReference type="InterPro" id="IPR050951">
    <property type="entry name" value="Retrovirus_Pol_polyprotein"/>
</dbReference>
<dbReference type="Gene3D" id="1.10.340.70">
    <property type="match status" value="1"/>
</dbReference>
<dbReference type="AlphaFoldDB" id="A0AAV7WRL5"/>
<dbReference type="InterPro" id="IPR036397">
    <property type="entry name" value="RNaseH_sf"/>
</dbReference>
<dbReference type="Pfam" id="PF17921">
    <property type="entry name" value="Integrase_H2C2"/>
    <property type="match status" value="1"/>
</dbReference>
<keyword evidence="5" id="KW-0378">Hydrolase</keyword>
<dbReference type="Pfam" id="PF00665">
    <property type="entry name" value="rve"/>
    <property type="match status" value="1"/>
</dbReference>
<comment type="caution">
    <text evidence="9">The sequence shown here is derived from an EMBL/GenBank/DDBJ whole genome shotgun (WGS) entry which is preliminary data.</text>
</comment>
<keyword evidence="2" id="KW-0548">Nucleotidyltransferase</keyword>
<name>A0AAV7WRL5_PLEWA</name>
<dbReference type="FunFam" id="3.10.20.370:FF:000001">
    <property type="entry name" value="Retrovirus-related Pol polyprotein from transposon 17.6-like protein"/>
    <property type="match status" value="1"/>
</dbReference>
<dbReference type="Gene3D" id="3.30.420.10">
    <property type="entry name" value="Ribonuclease H-like superfamily/Ribonuclease H"/>
    <property type="match status" value="1"/>
</dbReference>
<evidence type="ECO:0000256" key="7">
    <source>
        <dbReference type="ARBA" id="ARBA00039658"/>
    </source>
</evidence>
<dbReference type="Proteomes" id="UP001066276">
    <property type="component" value="Chromosome 1_1"/>
</dbReference>
<dbReference type="Pfam" id="PF17917">
    <property type="entry name" value="RT_RNaseH"/>
    <property type="match status" value="1"/>
</dbReference>
<proteinExistence type="predicted"/>
<evidence type="ECO:0000256" key="5">
    <source>
        <dbReference type="ARBA" id="ARBA00022801"/>
    </source>
</evidence>
<dbReference type="InterPro" id="IPR041588">
    <property type="entry name" value="Integrase_H2C2"/>
</dbReference>
<dbReference type="InterPro" id="IPR012337">
    <property type="entry name" value="RNaseH-like_sf"/>
</dbReference>
<dbReference type="GO" id="GO:0015074">
    <property type="term" value="P:DNA integration"/>
    <property type="evidence" value="ECO:0007669"/>
    <property type="project" value="InterPro"/>
</dbReference>
<protein>
    <recommendedName>
        <fullName evidence="7">Gypsy retrotransposon integrase-like protein 1</fullName>
    </recommendedName>
</protein>
<dbReference type="Gene3D" id="3.10.20.370">
    <property type="match status" value="1"/>
</dbReference>
<dbReference type="FunFam" id="1.10.340.70:FF:000004">
    <property type="entry name" value="Retrovirus-related Pol polyprotein from transposon 297-like Protein"/>
    <property type="match status" value="1"/>
</dbReference>
<evidence type="ECO:0000259" key="8">
    <source>
        <dbReference type="PROSITE" id="PS50994"/>
    </source>
</evidence>
<dbReference type="SUPFAM" id="SSF53098">
    <property type="entry name" value="Ribonuclease H-like"/>
    <property type="match status" value="1"/>
</dbReference>
<evidence type="ECO:0000256" key="6">
    <source>
        <dbReference type="ARBA" id="ARBA00022918"/>
    </source>
</evidence>
<organism evidence="9 10">
    <name type="scientific">Pleurodeles waltl</name>
    <name type="common">Iberian ribbed newt</name>
    <dbReference type="NCBI Taxonomy" id="8319"/>
    <lineage>
        <taxon>Eukaryota</taxon>
        <taxon>Metazoa</taxon>
        <taxon>Chordata</taxon>
        <taxon>Craniata</taxon>
        <taxon>Vertebrata</taxon>
        <taxon>Euteleostomi</taxon>
        <taxon>Amphibia</taxon>
        <taxon>Batrachia</taxon>
        <taxon>Caudata</taxon>
        <taxon>Salamandroidea</taxon>
        <taxon>Salamandridae</taxon>
        <taxon>Pleurodelinae</taxon>
        <taxon>Pleurodeles</taxon>
    </lineage>
</organism>
<dbReference type="EMBL" id="JANPWB010000001">
    <property type="protein sequence ID" value="KAJ1216590.1"/>
    <property type="molecule type" value="Genomic_DNA"/>
</dbReference>
<accession>A0AAV7WRL5</accession>
<keyword evidence="4" id="KW-0255">Endonuclease</keyword>
<dbReference type="CDD" id="cd09274">
    <property type="entry name" value="RNase_HI_RT_Ty3"/>
    <property type="match status" value="1"/>
</dbReference>
<evidence type="ECO:0000256" key="1">
    <source>
        <dbReference type="ARBA" id="ARBA00022679"/>
    </source>
</evidence>
<keyword evidence="10" id="KW-1185">Reference proteome</keyword>
<evidence type="ECO:0000256" key="4">
    <source>
        <dbReference type="ARBA" id="ARBA00022759"/>
    </source>
</evidence>
<feature type="domain" description="Integrase catalytic" evidence="8">
    <location>
        <begin position="317"/>
        <end position="474"/>
    </location>
</feature>
<dbReference type="InterPro" id="IPR001584">
    <property type="entry name" value="Integrase_cat-core"/>
</dbReference>
<keyword evidence="3" id="KW-0540">Nuclease</keyword>
<dbReference type="SUPFAM" id="SSF56672">
    <property type="entry name" value="DNA/RNA polymerases"/>
    <property type="match status" value="1"/>
</dbReference>
<dbReference type="PANTHER" id="PTHR37984">
    <property type="entry name" value="PROTEIN CBG26694"/>
    <property type="match status" value="1"/>
</dbReference>
<dbReference type="GO" id="GO:0003964">
    <property type="term" value="F:RNA-directed DNA polymerase activity"/>
    <property type="evidence" value="ECO:0007669"/>
    <property type="project" value="UniProtKB-KW"/>
</dbReference>
<evidence type="ECO:0000313" key="9">
    <source>
        <dbReference type="EMBL" id="KAJ1216590.1"/>
    </source>
</evidence>
<reference evidence="9" key="1">
    <citation type="journal article" date="2022" name="bioRxiv">
        <title>Sequencing and chromosome-scale assembly of the giantPleurodeles waltlgenome.</title>
        <authorList>
            <person name="Brown T."/>
            <person name="Elewa A."/>
            <person name="Iarovenko S."/>
            <person name="Subramanian E."/>
            <person name="Araus A.J."/>
            <person name="Petzold A."/>
            <person name="Susuki M."/>
            <person name="Suzuki K.-i.T."/>
            <person name="Hayashi T."/>
            <person name="Toyoda A."/>
            <person name="Oliveira C."/>
            <person name="Osipova E."/>
            <person name="Leigh N.D."/>
            <person name="Simon A."/>
            <person name="Yun M.H."/>
        </authorList>
    </citation>
    <scope>NUCLEOTIDE SEQUENCE</scope>
    <source>
        <strain evidence="9">20211129_DDA</strain>
        <tissue evidence="9">Liver</tissue>
    </source>
</reference>
<gene>
    <name evidence="9" type="ORF">NDU88_004191</name>
</gene>
<dbReference type="PANTHER" id="PTHR37984:SF15">
    <property type="entry name" value="INTEGRASE CATALYTIC DOMAIN-CONTAINING PROTEIN"/>
    <property type="match status" value="1"/>
</dbReference>
<keyword evidence="6" id="KW-0695">RNA-directed DNA polymerase</keyword>
<evidence type="ECO:0000313" key="10">
    <source>
        <dbReference type="Proteomes" id="UP001066276"/>
    </source>
</evidence>
<sequence length="615" mass="70704">MKKKQAFEWSEACQQAFIELKKNIINAVELKPFVTSDHTVIYTDASMYCLGAVLVQVRKGKENVIAFSSRTLRGAETTYSAIEKEALACWWGVQHLRNYVWGRKFDLRTDHKPLVDIFTTKGASRASPRIAKWLYRLQEYNFAVEYVPGVANVNADCLSRLPMEGVKYEEDGDWVVADIHAIETKAIKEEVWKTEMLEDVVMQTILTNLNKHWGELGDDVLEMLSNFKCVWSELSEQGGVLRRGNKVLVPHKLRENILGMLHEGHGGMSGMKRKAREDFWWPGMDRDVEKFVRNCLCCACSDKTHIGKSTSVVPIPFPHKPWERVGMDVCGPFNLEGEGKTFAIVMMDYHSKWPEVSLVRDVRSSVIIELCEEIWRREGYPEVLVTDNGPQFTSSEFENYLECCGVKHIKTAIAHPRENGLVERFNRVLGENIQLALQSGLNWRNKIKDMLWSYRTTPHSLTMETPFMLLKGRKPCTRAVPGWMGKAGWKRVDEGGLIGCVMDMQGKYEGKAMGRVMERELAVGDWVRTKVWDKTKKGGSKWSIPKRIVKVRRYSVELEDGRRWNVESVVNCNELELRKWKSEIEDGGREESHVGLRGREKRVVKSPEYLKDYVI</sequence>
<keyword evidence="1" id="KW-0808">Transferase</keyword>
<dbReference type="PROSITE" id="PS50994">
    <property type="entry name" value="INTEGRASE"/>
    <property type="match status" value="1"/>
</dbReference>